<dbReference type="CDD" id="cd07489">
    <property type="entry name" value="Peptidases_S8_5"/>
    <property type="match status" value="1"/>
</dbReference>
<dbReference type="InterPro" id="IPR000209">
    <property type="entry name" value="Peptidase_S8/S53_dom"/>
</dbReference>
<dbReference type="OrthoDB" id="206201at2759"/>
<dbReference type="PROSITE" id="PS00137">
    <property type="entry name" value="SUBTILASE_HIS"/>
    <property type="match status" value="1"/>
</dbReference>
<dbReference type="Pfam" id="PF06280">
    <property type="entry name" value="fn3_5"/>
    <property type="match status" value="1"/>
</dbReference>
<dbReference type="EMBL" id="CBTN010000058">
    <property type="protein sequence ID" value="CDH58564.1"/>
    <property type="molecule type" value="Genomic_DNA"/>
</dbReference>
<protein>
    <submittedName>
        <fullName evidence="15">Probable subtilisin-like serine protease</fullName>
    </submittedName>
</protein>
<keyword evidence="2" id="KW-0134">Cell wall</keyword>
<feature type="domain" description="Peptidase S8/S53" evidence="12">
    <location>
        <begin position="204"/>
        <end position="629"/>
    </location>
</feature>
<feature type="chain" id="PRO_5001652940" evidence="11">
    <location>
        <begin position="29"/>
        <end position="972"/>
    </location>
</feature>
<dbReference type="PANTHER" id="PTHR43806">
    <property type="entry name" value="PEPTIDASE S8"/>
    <property type="match status" value="1"/>
</dbReference>
<dbReference type="InterPro" id="IPR046450">
    <property type="entry name" value="PA_dom_sf"/>
</dbReference>
<evidence type="ECO:0000256" key="10">
    <source>
        <dbReference type="SAM" id="MobiDB-lite"/>
    </source>
</evidence>
<proteinExistence type="inferred from homology"/>
<evidence type="ECO:0000256" key="11">
    <source>
        <dbReference type="SAM" id="SignalP"/>
    </source>
</evidence>
<dbReference type="PRINTS" id="PR00723">
    <property type="entry name" value="SUBTILISIN"/>
</dbReference>
<dbReference type="GO" id="GO:0006508">
    <property type="term" value="P:proteolysis"/>
    <property type="evidence" value="ECO:0007669"/>
    <property type="project" value="UniProtKB-KW"/>
</dbReference>
<dbReference type="SUPFAM" id="SSF52743">
    <property type="entry name" value="Subtilisin-like"/>
    <property type="match status" value="1"/>
</dbReference>
<dbReference type="InterPro" id="IPR003137">
    <property type="entry name" value="PA_domain"/>
</dbReference>
<dbReference type="Pfam" id="PF00082">
    <property type="entry name" value="Peptidase_S8"/>
    <property type="match status" value="1"/>
</dbReference>
<dbReference type="InterPro" id="IPR022398">
    <property type="entry name" value="Peptidase_S8_His-AS"/>
</dbReference>
<dbReference type="Gene3D" id="3.50.30.30">
    <property type="match status" value="1"/>
</dbReference>
<evidence type="ECO:0000313" key="15">
    <source>
        <dbReference type="EMBL" id="CDH58564.1"/>
    </source>
</evidence>
<evidence type="ECO:0000259" key="13">
    <source>
        <dbReference type="Pfam" id="PF02225"/>
    </source>
</evidence>
<evidence type="ECO:0000256" key="6">
    <source>
        <dbReference type="ARBA" id="ARBA00022801"/>
    </source>
</evidence>
<evidence type="ECO:0000256" key="7">
    <source>
        <dbReference type="ARBA" id="ARBA00022825"/>
    </source>
</evidence>
<feature type="domain" description="PA" evidence="13">
    <location>
        <begin position="453"/>
        <end position="525"/>
    </location>
</feature>
<dbReference type="Proteomes" id="UP000027586">
    <property type="component" value="Unassembled WGS sequence"/>
</dbReference>
<sequence length="972" mass="106186">MPAYCVASNKVLLLGLILLFFYCGTAESQENNQQRDNAGIRYTVQFTSSTLPNGTSVEDPEAIQDAFLQYLERNNVNVTVRYRFTDIMNGMSIMLPPDTVLPQWPPPPPSSSSSSDSSLNTTTEHHLHSNASSLVSTDFHPTAFLAQTLQTCPYVNRYWQGKSYRRPQVRRGTLSPDNVPGLPNLPAAHELTGVDQAKLSNWTGDGIRVGILDTGVDYTHPALGGCFGPGCKVAYGYDLVGDASNDETIDGYGINPDDDPMDTCDGHGTHVAGIIAANDTKMGFEGVAPGVELGAWRIFGCQGDTDDDIILIAAEMAVKAGMDIINLSLGGGVSAWEEDALAVALSNIADKGIMVAVAQGNEGRDGIARTPSPAIGEHVMAVASFENAEKFGHVFHIADNDAHYGPFEYTMSDGRFQFPNDTQTLFPFTVLFDPTLNNTSSDEALFASVSKSCEPINVDLTGSIVLVQRGSCEFGQKAMYAQTAGAAGLLVWDRKEDEAIQIDLEGYENIDIPVGSVDGDLGHRLVKQYVDNQNQTVGFSHSLIRMPNGGKPSKFSTWGPDAELHLKPDIAGIGGTVFSTYPVSMGSYRVLSGTSMATPYLSGSTALYLQAKGRHGTKRTITALLNHASPTFLSHSDANGTELIDTPIKQGAGLVQVLDAIRGTVRVNPFKISLNDTANLPTNVTITIHNDSHDTKNFTLHHLPAASISGYNFTSSAVPLAKPKYLHAHADVHFDETSIVVHGNESAIVTIAFHPPNVKPENEHAIYGGYIEIRPQNEHDDDDGEPAVRVPYMGAQGAQRDLDILDRNRGYPFIGNRYGEPLTKIPTYNFARNDVLYLFLRIGNPTRQLRSELLYNNGTVVGNLPGLYDTWLARNDHSDENFEYAYEWNGGVYVPGPGGQYRHGRHRHHHHTKAWHHLPRGTYRLRVSALRIFGDPDLEGDWDIWESKPFHVLEDGMDMSRYSALDLLAARE</sequence>
<feature type="active site" description="Charge relay system" evidence="8 9">
    <location>
        <position position="267"/>
    </location>
</feature>
<dbReference type="STRING" id="1263082.A0A068S8F2"/>
<evidence type="ECO:0000259" key="14">
    <source>
        <dbReference type="Pfam" id="PF06280"/>
    </source>
</evidence>
<feature type="active site" description="Charge relay system" evidence="8 9">
    <location>
        <position position="595"/>
    </location>
</feature>
<reference evidence="15" key="1">
    <citation type="submission" date="2013-08" db="EMBL/GenBank/DDBJ databases">
        <title>Gene expansion shapes genome architecture in the human pathogen Lichtheimia corymbifera: an evolutionary genomics analysis in the ancient terrestrial Mucorales (Mucoromycotina).</title>
        <authorList>
            <person name="Schwartze V.U."/>
            <person name="Winter S."/>
            <person name="Shelest E."/>
            <person name="Marcet-Houben M."/>
            <person name="Horn F."/>
            <person name="Wehner S."/>
            <person name="Hoffmann K."/>
            <person name="Riege K."/>
            <person name="Sammeth M."/>
            <person name="Nowrousian M."/>
            <person name="Valiante V."/>
            <person name="Linde J."/>
            <person name="Jacobsen I.D."/>
            <person name="Marz M."/>
            <person name="Brakhage A.A."/>
            <person name="Gabaldon T."/>
            <person name="Bocker S."/>
            <person name="Voigt K."/>
        </authorList>
    </citation>
    <scope>NUCLEOTIDE SEQUENCE [LARGE SCALE GENOMIC DNA]</scope>
    <source>
        <strain evidence="15">FSU 9682</strain>
    </source>
</reference>
<dbReference type="PROSITE" id="PS00136">
    <property type="entry name" value="SUBTILASE_ASP"/>
    <property type="match status" value="1"/>
</dbReference>
<keyword evidence="3" id="KW-0964">Secreted</keyword>
<dbReference type="InterPro" id="IPR015500">
    <property type="entry name" value="Peptidase_S8_subtilisin-rel"/>
</dbReference>
<evidence type="ECO:0000256" key="1">
    <source>
        <dbReference type="ARBA" id="ARBA00011073"/>
    </source>
</evidence>
<keyword evidence="7 9" id="KW-0720">Serine protease</keyword>
<feature type="region of interest" description="Disordered" evidence="10">
    <location>
        <begin position="99"/>
        <end position="129"/>
    </location>
</feature>
<evidence type="ECO:0000256" key="8">
    <source>
        <dbReference type="PIRSR" id="PIRSR615500-1"/>
    </source>
</evidence>
<evidence type="ECO:0000256" key="3">
    <source>
        <dbReference type="ARBA" id="ARBA00022525"/>
    </source>
</evidence>
<dbReference type="VEuPathDB" id="FungiDB:LCOR_09422.1"/>
<dbReference type="Gene3D" id="3.40.50.200">
    <property type="entry name" value="Peptidase S8/S53 domain"/>
    <property type="match status" value="1"/>
</dbReference>
<feature type="domain" description="C5a peptidase/Subtilisin-like protease SBT2-like Fn3-like" evidence="14">
    <location>
        <begin position="672"/>
        <end position="793"/>
    </location>
</feature>
<gene>
    <name evidence="15" type="ORF">LCOR_09422.1</name>
</gene>
<dbReference type="Pfam" id="PF02225">
    <property type="entry name" value="PA"/>
    <property type="match status" value="1"/>
</dbReference>
<dbReference type="GO" id="GO:0005615">
    <property type="term" value="C:extracellular space"/>
    <property type="evidence" value="ECO:0007669"/>
    <property type="project" value="TreeGrafter"/>
</dbReference>
<evidence type="ECO:0000313" key="16">
    <source>
        <dbReference type="Proteomes" id="UP000027586"/>
    </source>
</evidence>
<dbReference type="InterPro" id="IPR023827">
    <property type="entry name" value="Peptidase_S8_Asp-AS"/>
</dbReference>
<dbReference type="PROSITE" id="PS51892">
    <property type="entry name" value="SUBTILASE"/>
    <property type="match status" value="1"/>
</dbReference>
<dbReference type="AlphaFoldDB" id="A0A068S8F2"/>
<evidence type="ECO:0000256" key="9">
    <source>
        <dbReference type="PROSITE-ProRule" id="PRU01240"/>
    </source>
</evidence>
<accession>A0A068S8F2</accession>
<dbReference type="SUPFAM" id="SSF52025">
    <property type="entry name" value="PA domain"/>
    <property type="match status" value="1"/>
</dbReference>
<dbReference type="PANTHER" id="PTHR43806:SF66">
    <property type="entry name" value="SERIN ENDOPEPTIDASE"/>
    <property type="match status" value="1"/>
</dbReference>
<name>A0A068S8F2_9FUNG</name>
<dbReference type="InterPro" id="IPR036852">
    <property type="entry name" value="Peptidase_S8/S53_dom_sf"/>
</dbReference>
<dbReference type="InterPro" id="IPR010435">
    <property type="entry name" value="C5a/SBT2-like_Fn3"/>
</dbReference>
<evidence type="ECO:0000259" key="12">
    <source>
        <dbReference type="Pfam" id="PF00082"/>
    </source>
</evidence>
<comment type="similarity">
    <text evidence="1 9">Belongs to the peptidase S8 family.</text>
</comment>
<dbReference type="InterPro" id="IPR034187">
    <property type="entry name" value="Peptidases_S8_5"/>
</dbReference>
<evidence type="ECO:0000256" key="4">
    <source>
        <dbReference type="ARBA" id="ARBA00022670"/>
    </source>
</evidence>
<feature type="active site" description="Charge relay system" evidence="8 9">
    <location>
        <position position="213"/>
    </location>
</feature>
<keyword evidence="4 9" id="KW-0645">Protease</keyword>
<comment type="caution">
    <text evidence="15">The sequence shown here is derived from an EMBL/GenBank/DDBJ whole genome shotgun (WGS) entry which is preliminary data.</text>
</comment>
<feature type="signal peptide" evidence="11">
    <location>
        <begin position="1"/>
        <end position="28"/>
    </location>
</feature>
<dbReference type="GO" id="GO:0016020">
    <property type="term" value="C:membrane"/>
    <property type="evidence" value="ECO:0007669"/>
    <property type="project" value="InterPro"/>
</dbReference>
<organism evidence="15 16">
    <name type="scientific">Lichtheimia corymbifera JMRC:FSU:9682</name>
    <dbReference type="NCBI Taxonomy" id="1263082"/>
    <lineage>
        <taxon>Eukaryota</taxon>
        <taxon>Fungi</taxon>
        <taxon>Fungi incertae sedis</taxon>
        <taxon>Mucoromycota</taxon>
        <taxon>Mucoromycotina</taxon>
        <taxon>Mucoromycetes</taxon>
        <taxon>Mucorales</taxon>
        <taxon>Lichtheimiaceae</taxon>
        <taxon>Lichtheimia</taxon>
    </lineage>
</organism>
<keyword evidence="5 11" id="KW-0732">Signal</keyword>
<evidence type="ECO:0000256" key="5">
    <source>
        <dbReference type="ARBA" id="ARBA00022729"/>
    </source>
</evidence>
<dbReference type="InterPro" id="IPR050131">
    <property type="entry name" value="Peptidase_S8_subtilisin-like"/>
</dbReference>
<evidence type="ECO:0000256" key="2">
    <source>
        <dbReference type="ARBA" id="ARBA00022512"/>
    </source>
</evidence>
<dbReference type="GO" id="GO:0004252">
    <property type="term" value="F:serine-type endopeptidase activity"/>
    <property type="evidence" value="ECO:0007669"/>
    <property type="project" value="UniProtKB-UniRule"/>
</dbReference>
<keyword evidence="16" id="KW-1185">Reference proteome</keyword>
<keyword evidence="6 9" id="KW-0378">Hydrolase</keyword>